<dbReference type="AlphaFoldDB" id="A0A6H0Y0I1"/>
<keyword evidence="3" id="KW-0812">Transmembrane</keyword>
<reference evidence="8 9" key="1">
    <citation type="journal article" date="2016" name="Sci. Rep.">
        <title>Peltaster fructicola genome reveals evolution from an invasive phytopathogen to an ectophytic parasite.</title>
        <authorList>
            <person name="Xu C."/>
            <person name="Chen H."/>
            <person name="Gleason M.L."/>
            <person name="Xu J.R."/>
            <person name="Liu H."/>
            <person name="Zhang R."/>
            <person name="Sun G."/>
        </authorList>
    </citation>
    <scope>NUCLEOTIDE SEQUENCE [LARGE SCALE GENOMIC DNA]</scope>
    <source>
        <strain evidence="8 9">LNHT1506</strain>
    </source>
</reference>
<evidence type="ECO:0000256" key="4">
    <source>
        <dbReference type="ARBA" id="ARBA00022968"/>
    </source>
</evidence>
<protein>
    <recommendedName>
        <fullName evidence="10">Apple domain-containing protein</fullName>
    </recommendedName>
</protein>
<keyword evidence="9" id="KW-1185">Reference proteome</keyword>
<evidence type="ECO:0000256" key="6">
    <source>
        <dbReference type="ARBA" id="ARBA00023136"/>
    </source>
</evidence>
<feature type="compositionally biased region" description="Basic and acidic residues" evidence="7">
    <location>
        <begin position="62"/>
        <end position="71"/>
    </location>
</feature>
<accession>A0A6H0Y0I1</accession>
<evidence type="ECO:0000256" key="2">
    <source>
        <dbReference type="ARBA" id="ARBA00006462"/>
    </source>
</evidence>
<comment type="similarity">
    <text evidence="2">Belongs to the glycosyltransferase 31 family. Beta3-Gal-T subfamily.</text>
</comment>
<evidence type="ECO:0000313" key="8">
    <source>
        <dbReference type="EMBL" id="QIX00514.1"/>
    </source>
</evidence>
<sequence length="447" mass="50242">MNGSLRSGRVIALVVTLCVVAALVFYQTPHTLSTSPWSRPPPPPPQQHAPGADVRPPLPPDHVVDHLPPEHKADAESSLKCTLFPDTGKLAIAVKTGATEAVERIPILMLTTLQCAKNVMIFSDLEQDIAGHHLHDALADIPESAMQDNTDFDFYRHLKEADKLGEIEQMLRGAKDPRMPGDLAAWTLDKYKQLHILEKMYAKYPDKAWYMMVDADTYVVWPNVLTWLDKLPDPFANKLSGIFISHAAMHEFAGTGEHLAAKWDKPMHDECCGDYVIGLELKNHGIPLKPSWPTVNGEKPVTLPFGPTHWCEPVVTMHHVAPNEMSQLSNYELSRNDTSSPMTFADLFRAFTGNVVPDSLPDWDNYSQDKQVDAESYAACQQLCEDDKKCFQFAHQGKECRLGYSIHLGEPRASDQSMKRQSGWLKQRIETWVQSRGPCEPKFPWTK</sequence>
<comment type="subcellular location">
    <subcellularLocation>
        <location evidence="1">Membrane</location>
        <topology evidence="1">Single-pass type II membrane protein</topology>
    </subcellularLocation>
</comment>
<evidence type="ECO:0008006" key="10">
    <source>
        <dbReference type="Google" id="ProtNLM"/>
    </source>
</evidence>
<dbReference type="InterPro" id="IPR026050">
    <property type="entry name" value="C1GALT1/C1GALT1_chp1"/>
</dbReference>
<name>A0A6H0Y0I1_9PEZI</name>
<organism evidence="8 9">
    <name type="scientific">Peltaster fructicola</name>
    <dbReference type="NCBI Taxonomy" id="286661"/>
    <lineage>
        <taxon>Eukaryota</taxon>
        <taxon>Fungi</taxon>
        <taxon>Dikarya</taxon>
        <taxon>Ascomycota</taxon>
        <taxon>Pezizomycotina</taxon>
        <taxon>Dothideomycetes</taxon>
        <taxon>Dothideomycetes incertae sedis</taxon>
        <taxon>Peltaster</taxon>
    </lineage>
</organism>
<feature type="region of interest" description="Disordered" evidence="7">
    <location>
        <begin position="32"/>
        <end position="71"/>
    </location>
</feature>
<dbReference type="GO" id="GO:0016020">
    <property type="term" value="C:membrane"/>
    <property type="evidence" value="ECO:0007669"/>
    <property type="project" value="UniProtKB-SubCell"/>
</dbReference>
<keyword evidence="4" id="KW-0735">Signal-anchor</keyword>
<dbReference type="SUPFAM" id="SSF57414">
    <property type="entry name" value="Hairpin loop containing domain-like"/>
    <property type="match status" value="1"/>
</dbReference>
<evidence type="ECO:0000256" key="5">
    <source>
        <dbReference type="ARBA" id="ARBA00022989"/>
    </source>
</evidence>
<dbReference type="EMBL" id="CP051142">
    <property type="protein sequence ID" value="QIX00514.1"/>
    <property type="molecule type" value="Genomic_DNA"/>
</dbReference>
<dbReference type="OrthoDB" id="414175at2759"/>
<dbReference type="Gene3D" id="3.90.550.50">
    <property type="match status" value="1"/>
</dbReference>
<evidence type="ECO:0000256" key="7">
    <source>
        <dbReference type="SAM" id="MobiDB-lite"/>
    </source>
</evidence>
<keyword evidence="5" id="KW-1133">Transmembrane helix</keyword>
<evidence type="ECO:0000256" key="3">
    <source>
        <dbReference type="ARBA" id="ARBA00022692"/>
    </source>
</evidence>
<gene>
    <name evidence="8" type="ORF">AMS68_006031</name>
</gene>
<dbReference type="Proteomes" id="UP000503462">
    <property type="component" value="Chromosome 4"/>
</dbReference>
<keyword evidence="6" id="KW-0472">Membrane</keyword>
<evidence type="ECO:0000256" key="1">
    <source>
        <dbReference type="ARBA" id="ARBA00004606"/>
    </source>
</evidence>
<evidence type="ECO:0000313" key="9">
    <source>
        <dbReference type="Proteomes" id="UP000503462"/>
    </source>
</evidence>
<proteinExistence type="inferred from homology"/>
<dbReference type="PANTHER" id="PTHR23033:SF40">
    <property type="entry name" value="APPLE DOMAIN-CONTAINING PROTEIN"/>
    <property type="match status" value="1"/>
</dbReference>
<dbReference type="PANTHER" id="PTHR23033">
    <property type="entry name" value="BETA1,3-GALACTOSYLTRANSFERASE"/>
    <property type="match status" value="1"/>
</dbReference>
<feature type="compositionally biased region" description="Pro residues" evidence="7">
    <location>
        <begin position="38"/>
        <end position="47"/>
    </location>
</feature>